<dbReference type="GO" id="GO:0070628">
    <property type="term" value="F:proteasome binding"/>
    <property type="evidence" value="ECO:0007669"/>
    <property type="project" value="TreeGrafter"/>
</dbReference>
<dbReference type="CDD" id="cd13314">
    <property type="entry name" value="PH_Rpn13"/>
    <property type="match status" value="1"/>
</dbReference>
<keyword evidence="6" id="KW-0539">Nucleus</keyword>
<evidence type="ECO:0000313" key="13">
    <source>
        <dbReference type="Proteomes" id="UP000827092"/>
    </source>
</evidence>
<organism evidence="12 13">
    <name type="scientific">Oedothorax gibbosus</name>
    <dbReference type="NCBI Taxonomy" id="931172"/>
    <lineage>
        <taxon>Eukaryota</taxon>
        <taxon>Metazoa</taxon>
        <taxon>Ecdysozoa</taxon>
        <taxon>Arthropoda</taxon>
        <taxon>Chelicerata</taxon>
        <taxon>Arachnida</taxon>
        <taxon>Araneae</taxon>
        <taxon>Araneomorphae</taxon>
        <taxon>Entelegynae</taxon>
        <taxon>Araneoidea</taxon>
        <taxon>Linyphiidae</taxon>
        <taxon>Erigoninae</taxon>
        <taxon>Oedothorax</taxon>
    </lineage>
</organism>
<dbReference type="GO" id="GO:0005737">
    <property type="term" value="C:cytoplasm"/>
    <property type="evidence" value="ECO:0007669"/>
    <property type="project" value="UniProtKB-SubCell"/>
</dbReference>
<dbReference type="InterPro" id="IPR044867">
    <property type="entry name" value="DEUBAD_dom"/>
</dbReference>
<feature type="region of interest" description="Disordered" evidence="9">
    <location>
        <begin position="195"/>
        <end position="244"/>
    </location>
</feature>
<protein>
    <recommendedName>
        <fullName evidence="8">Proteasomal ubiquitin receptor ADRM1 homolog</fullName>
    </recommendedName>
</protein>
<evidence type="ECO:0000313" key="12">
    <source>
        <dbReference type="EMBL" id="KAG8181724.1"/>
    </source>
</evidence>
<evidence type="ECO:0000259" key="11">
    <source>
        <dbReference type="PROSITE" id="PS51917"/>
    </source>
</evidence>
<dbReference type="GO" id="GO:0061133">
    <property type="term" value="F:endopeptidase activator activity"/>
    <property type="evidence" value="ECO:0007669"/>
    <property type="project" value="TreeGrafter"/>
</dbReference>
<name>A0AAV6UCI4_9ARAC</name>
<evidence type="ECO:0000259" key="10">
    <source>
        <dbReference type="PROSITE" id="PS51916"/>
    </source>
</evidence>
<dbReference type="AlphaFoldDB" id="A0AAV6UCI4"/>
<comment type="subcellular location">
    <subcellularLocation>
        <location evidence="2">Cytoplasm</location>
    </subcellularLocation>
    <subcellularLocation>
        <location evidence="1">Nucleus</location>
    </subcellularLocation>
</comment>
<evidence type="ECO:0000256" key="2">
    <source>
        <dbReference type="ARBA" id="ARBA00004496"/>
    </source>
</evidence>
<comment type="similarity">
    <text evidence="3">Belongs to the ADRM1 family.</text>
</comment>
<evidence type="ECO:0000256" key="5">
    <source>
        <dbReference type="ARBA" id="ARBA00022942"/>
    </source>
</evidence>
<evidence type="ECO:0000256" key="6">
    <source>
        <dbReference type="ARBA" id="ARBA00023242"/>
    </source>
</evidence>
<sequence length="406" mass="43002">MTRPFLFGGSSSSQSQNKYLVEFRAGKMSMKNMVVSADKRKGLVFVYQTDDSLMHFCWKDRTSGIVEDDLIIFPDDVVFKKVPECTTGRVFVLKFKSSSRRCFYWLQESKTDRDNEYCCKVNQYLNNPPASGSSRGGASGSLGGSSTPSGGAAGLQSELSNLGDGDLQNLLNNMSQQQLIQLLGGVGGISQMPSLSSLLGGSRPSSGQSVSSSSESTHSIAETTPPARTTSSTAASTQPAATPAPVAAAATTAAASSSNPNIQLSDLQNILSGLTLPPGAEGAPKPSVDLSSAITAEALQPLFSNQELMDRVRTFLPPEASSTPIDSEQLRSTVQSPQFQQALGMFSAALQSGQLGPLMQQFGMTDDVVAAATSGDMDAFVRALQRSKESSKDKKDEDKDEDMALD</sequence>
<reference evidence="12 13" key="1">
    <citation type="journal article" date="2022" name="Nat. Ecol. Evol.">
        <title>A masculinizing supergene underlies an exaggerated male reproductive morph in a spider.</title>
        <authorList>
            <person name="Hendrickx F."/>
            <person name="De Corte Z."/>
            <person name="Sonet G."/>
            <person name="Van Belleghem S.M."/>
            <person name="Kostlbacher S."/>
            <person name="Vangestel C."/>
        </authorList>
    </citation>
    <scope>NUCLEOTIDE SEQUENCE [LARGE SCALE GENOMIC DNA]</scope>
    <source>
        <strain evidence="12">W744_W776</strain>
    </source>
</reference>
<evidence type="ECO:0000256" key="8">
    <source>
        <dbReference type="ARBA" id="ARBA00070663"/>
    </source>
</evidence>
<evidence type="ECO:0000256" key="4">
    <source>
        <dbReference type="ARBA" id="ARBA00022490"/>
    </source>
</evidence>
<evidence type="ECO:0000256" key="9">
    <source>
        <dbReference type="SAM" id="MobiDB-lite"/>
    </source>
</evidence>
<comment type="function">
    <text evidence="7">May function as a proteasomal ubiquitin receptor. May promote the deubiquitinating activity associated with the 26S proteasome.</text>
</comment>
<feature type="compositionally biased region" description="Basic and acidic residues" evidence="9">
    <location>
        <begin position="386"/>
        <end position="397"/>
    </location>
</feature>
<dbReference type="FunFam" id="2.30.29.70:FF:000001">
    <property type="entry name" value="Proteasomal ubiquitin receptor ADRM1"/>
    <property type="match status" value="1"/>
</dbReference>
<dbReference type="InterPro" id="IPR032368">
    <property type="entry name" value="RPN13_DEUBAD"/>
</dbReference>
<dbReference type="Pfam" id="PF16550">
    <property type="entry name" value="RPN13_C"/>
    <property type="match status" value="1"/>
</dbReference>
<comment type="caution">
    <text evidence="12">The sequence shown here is derived from an EMBL/GenBank/DDBJ whole genome shotgun (WGS) entry which is preliminary data.</text>
</comment>
<dbReference type="Pfam" id="PF04683">
    <property type="entry name" value="Rpn13_ADRM1_Pru"/>
    <property type="match status" value="1"/>
</dbReference>
<dbReference type="PANTHER" id="PTHR12225:SF0">
    <property type="entry name" value="PROTEASOMAL UBIQUITIN RECEPTOR ADRM1"/>
    <property type="match status" value="1"/>
</dbReference>
<keyword evidence="5" id="KW-0647">Proteasome</keyword>
<dbReference type="GO" id="GO:0005634">
    <property type="term" value="C:nucleus"/>
    <property type="evidence" value="ECO:0007669"/>
    <property type="project" value="UniProtKB-SubCell"/>
</dbReference>
<dbReference type="PANTHER" id="PTHR12225">
    <property type="entry name" value="ADHESION REGULATING MOLECULE 1 110 KDA CELL MEMBRANE GLYCOPROTEIN"/>
    <property type="match status" value="1"/>
</dbReference>
<dbReference type="PROSITE" id="PS51916">
    <property type="entry name" value="DEUBAD"/>
    <property type="match status" value="1"/>
</dbReference>
<dbReference type="InterPro" id="IPR038108">
    <property type="entry name" value="RPN13_DEUBAD_sf"/>
</dbReference>
<evidence type="ECO:0000256" key="1">
    <source>
        <dbReference type="ARBA" id="ARBA00004123"/>
    </source>
</evidence>
<dbReference type="InterPro" id="IPR006773">
    <property type="entry name" value="Rpn13/ADRM1"/>
</dbReference>
<accession>A0AAV6UCI4</accession>
<dbReference type="Proteomes" id="UP000827092">
    <property type="component" value="Unassembled WGS sequence"/>
</dbReference>
<dbReference type="Gene3D" id="1.10.2020.20">
    <property type="match status" value="1"/>
</dbReference>
<dbReference type="PROSITE" id="PS51917">
    <property type="entry name" value="PRU"/>
    <property type="match status" value="1"/>
</dbReference>
<evidence type="ECO:0000256" key="7">
    <source>
        <dbReference type="ARBA" id="ARBA00054744"/>
    </source>
</evidence>
<feature type="region of interest" description="Disordered" evidence="9">
    <location>
        <begin position="382"/>
        <end position="406"/>
    </location>
</feature>
<evidence type="ECO:0000256" key="3">
    <source>
        <dbReference type="ARBA" id="ARBA00009216"/>
    </source>
</evidence>
<keyword evidence="13" id="KW-1185">Reference proteome</keyword>
<feature type="region of interest" description="Disordered" evidence="9">
    <location>
        <begin position="129"/>
        <end position="159"/>
    </location>
</feature>
<feature type="domain" description="DEUBAD" evidence="10">
    <location>
        <begin position="281"/>
        <end position="394"/>
    </location>
</feature>
<dbReference type="EMBL" id="JAFNEN010000498">
    <property type="protein sequence ID" value="KAG8181724.1"/>
    <property type="molecule type" value="Genomic_DNA"/>
</dbReference>
<gene>
    <name evidence="12" type="ORF">JTE90_028263</name>
</gene>
<dbReference type="FunFam" id="1.10.2020.20:FF:000001">
    <property type="entry name" value="Proteasomal ubiquitin receptor ADRM1"/>
    <property type="match status" value="1"/>
</dbReference>
<proteinExistence type="inferred from homology"/>
<dbReference type="Gene3D" id="2.30.29.70">
    <property type="entry name" value="Proteasomal ubiquitin receptor Rpn13/ADRM1"/>
    <property type="match status" value="1"/>
</dbReference>
<dbReference type="InterPro" id="IPR044868">
    <property type="entry name" value="Rpn13/ADRM1_Pru"/>
</dbReference>
<dbReference type="GO" id="GO:0008541">
    <property type="term" value="C:proteasome regulatory particle, lid subcomplex"/>
    <property type="evidence" value="ECO:0007669"/>
    <property type="project" value="TreeGrafter"/>
</dbReference>
<dbReference type="InterPro" id="IPR038633">
    <property type="entry name" value="Rpn13/ADRM1_Pru_sf"/>
</dbReference>
<feature type="compositionally biased region" description="Gly residues" evidence="9">
    <location>
        <begin position="134"/>
        <end position="143"/>
    </location>
</feature>
<feature type="domain" description="Pru" evidence="11">
    <location>
        <begin position="15"/>
        <end position="128"/>
    </location>
</feature>
<keyword evidence="4" id="KW-0963">Cytoplasm</keyword>